<dbReference type="EMBL" id="MUMY01000011">
    <property type="protein sequence ID" value="ONM48233.1"/>
    <property type="molecule type" value="Genomic_DNA"/>
</dbReference>
<organism evidence="2 3">
    <name type="scientific">Nocardia donostiensis</name>
    <dbReference type="NCBI Taxonomy" id="1538463"/>
    <lineage>
        <taxon>Bacteria</taxon>
        <taxon>Bacillati</taxon>
        <taxon>Actinomycetota</taxon>
        <taxon>Actinomycetes</taxon>
        <taxon>Mycobacteriales</taxon>
        <taxon>Nocardiaceae</taxon>
        <taxon>Nocardia</taxon>
    </lineage>
</organism>
<dbReference type="Proteomes" id="UP000188836">
    <property type="component" value="Unassembled WGS sequence"/>
</dbReference>
<dbReference type="STRING" id="1538463.B0T36_17050"/>
<evidence type="ECO:0000313" key="2">
    <source>
        <dbReference type="EMBL" id="ONM48233.1"/>
    </source>
</evidence>
<gene>
    <name evidence="2" type="ORF">B0T46_14330</name>
</gene>
<dbReference type="GO" id="GO:0006950">
    <property type="term" value="P:response to stress"/>
    <property type="evidence" value="ECO:0007669"/>
    <property type="project" value="TreeGrafter"/>
</dbReference>
<protein>
    <submittedName>
        <fullName evidence="2">MarR family transcriptional regulator</fullName>
    </submittedName>
</protein>
<name>A0A1V2TFI4_9NOCA</name>
<dbReference type="InterPro" id="IPR039422">
    <property type="entry name" value="MarR/SlyA-like"/>
</dbReference>
<dbReference type="AlphaFoldDB" id="A0A1V2TFI4"/>
<dbReference type="PANTHER" id="PTHR33164:SF104">
    <property type="entry name" value="TRANSCRIPTIONAL REGULATORY PROTEIN"/>
    <property type="match status" value="1"/>
</dbReference>
<dbReference type="InterPro" id="IPR036388">
    <property type="entry name" value="WH-like_DNA-bd_sf"/>
</dbReference>
<evidence type="ECO:0000259" key="1">
    <source>
        <dbReference type="PROSITE" id="PS50995"/>
    </source>
</evidence>
<keyword evidence="3" id="KW-1185">Reference proteome</keyword>
<dbReference type="OrthoDB" id="3237509at2"/>
<accession>A0A1V2TFI4</accession>
<dbReference type="InterPro" id="IPR036390">
    <property type="entry name" value="WH_DNA-bd_sf"/>
</dbReference>
<dbReference type="SUPFAM" id="SSF46785">
    <property type="entry name" value="Winged helix' DNA-binding domain"/>
    <property type="match status" value="1"/>
</dbReference>
<dbReference type="Pfam" id="PF12802">
    <property type="entry name" value="MarR_2"/>
    <property type="match status" value="1"/>
</dbReference>
<dbReference type="PROSITE" id="PS50995">
    <property type="entry name" value="HTH_MARR_2"/>
    <property type="match status" value="1"/>
</dbReference>
<evidence type="ECO:0000313" key="3">
    <source>
        <dbReference type="Proteomes" id="UP000188836"/>
    </source>
</evidence>
<reference evidence="2 3" key="1">
    <citation type="journal article" date="2016" name="Antonie Van Leeuwenhoek">
        <title>Nocardia donostiensis sp. nov., isolated from human respiratory specimens.</title>
        <authorList>
            <person name="Ercibengoa M."/>
            <person name="Bell M."/>
            <person name="Marimon J.M."/>
            <person name="Humrighouse B."/>
            <person name="Klenk H.P."/>
            <person name="Potter G."/>
            <person name="Perez-Trallero E."/>
        </authorList>
    </citation>
    <scope>NUCLEOTIDE SEQUENCE [LARGE SCALE GENOMIC DNA]</scope>
    <source>
        <strain evidence="2 3">X1655</strain>
    </source>
</reference>
<comment type="caution">
    <text evidence="2">The sequence shown here is derived from an EMBL/GenBank/DDBJ whole genome shotgun (WGS) entry which is preliminary data.</text>
</comment>
<sequence length="169" mass="18787">MQPGTDAVDQAVEAWRRERPDVDITPFAVVARVTRLARIWNSEIAEFFAEHDLDLGEADVLTTLRRAGAPYELTAGALVRASMVTSGAITKRIDRMTAKGLLTRVPPTTDRRTVLIRLSPRGKEVIDDLFADHIANNARLLQPLDRARTEQLADALRTLLRFLGDTSLT</sequence>
<feature type="domain" description="HTH marR-type" evidence="1">
    <location>
        <begin position="23"/>
        <end position="161"/>
    </location>
</feature>
<dbReference type="Gene3D" id="1.10.10.10">
    <property type="entry name" value="Winged helix-like DNA-binding domain superfamily/Winged helix DNA-binding domain"/>
    <property type="match status" value="1"/>
</dbReference>
<dbReference type="InterPro" id="IPR000835">
    <property type="entry name" value="HTH_MarR-typ"/>
</dbReference>
<dbReference type="SMART" id="SM00347">
    <property type="entry name" value="HTH_MARR"/>
    <property type="match status" value="1"/>
</dbReference>
<dbReference type="RefSeq" id="WP_077117423.1">
    <property type="nucleotide sequence ID" value="NZ_MUKP01000061.1"/>
</dbReference>
<dbReference type="GO" id="GO:0003700">
    <property type="term" value="F:DNA-binding transcription factor activity"/>
    <property type="evidence" value="ECO:0007669"/>
    <property type="project" value="InterPro"/>
</dbReference>
<proteinExistence type="predicted"/>
<dbReference type="PANTHER" id="PTHR33164">
    <property type="entry name" value="TRANSCRIPTIONAL REGULATOR, MARR FAMILY"/>
    <property type="match status" value="1"/>
</dbReference>